<dbReference type="EMBL" id="JBHULT010000006">
    <property type="protein sequence ID" value="MFD2517000.1"/>
    <property type="molecule type" value="Genomic_DNA"/>
</dbReference>
<evidence type="ECO:0000256" key="1">
    <source>
        <dbReference type="ARBA" id="ARBA00006865"/>
    </source>
</evidence>
<evidence type="ECO:0000256" key="2">
    <source>
        <dbReference type="SAM" id="SignalP"/>
    </source>
</evidence>
<dbReference type="Gene3D" id="2.60.120.200">
    <property type="match status" value="1"/>
</dbReference>
<dbReference type="CDD" id="cd08023">
    <property type="entry name" value="GH16_laminarinase_like"/>
    <property type="match status" value="1"/>
</dbReference>
<evidence type="ECO:0000259" key="3">
    <source>
        <dbReference type="PROSITE" id="PS51762"/>
    </source>
</evidence>
<dbReference type="Proteomes" id="UP001597468">
    <property type="component" value="Unassembled WGS sequence"/>
</dbReference>
<sequence length="268" mass="30629">MTIKKIVGKTLVLLLLTGLVACEQDKEPWELVWSDEFDYEGLPDEGKWSYDTAGNDWGWGNNEAQFYTERDSLNSYVNDGTLKIRAVREEKEGKEYTSARLITNGKGDWKYGKVEVRAKLPEGRGTWPAIWMLSSDASIKWPDRGEIDIMEHVGFEPDTVFSTVHTKDYNHILGTQVGEKIHLPTATSDFHVYTMEWEENEIRSYVNGKEYFNYKNEDSGSGAWPFDKPFFLLLNLAVGGGLGGQQGIDNDAFPHTFEIDYVRVYQKN</sequence>
<proteinExistence type="inferred from homology"/>
<reference evidence="5" key="1">
    <citation type="journal article" date="2019" name="Int. J. Syst. Evol. Microbiol.">
        <title>The Global Catalogue of Microorganisms (GCM) 10K type strain sequencing project: providing services to taxonomists for standard genome sequencing and annotation.</title>
        <authorList>
            <consortium name="The Broad Institute Genomics Platform"/>
            <consortium name="The Broad Institute Genome Sequencing Center for Infectious Disease"/>
            <person name="Wu L."/>
            <person name="Ma J."/>
        </authorList>
    </citation>
    <scope>NUCLEOTIDE SEQUENCE [LARGE SCALE GENOMIC DNA]</scope>
    <source>
        <strain evidence="5">KCTC 42585</strain>
    </source>
</reference>
<dbReference type="PANTHER" id="PTHR10963:SF55">
    <property type="entry name" value="GLYCOSIDE HYDROLASE FAMILY 16 PROTEIN"/>
    <property type="match status" value="1"/>
</dbReference>
<feature type="chain" id="PRO_5046401327" evidence="2">
    <location>
        <begin position="24"/>
        <end position="268"/>
    </location>
</feature>
<feature type="domain" description="GH16" evidence="3">
    <location>
        <begin position="35"/>
        <end position="268"/>
    </location>
</feature>
<accession>A0ABW5IWF6</accession>
<protein>
    <submittedName>
        <fullName evidence="4">Family 16 glycosylhydrolase</fullName>
    </submittedName>
</protein>
<comment type="similarity">
    <text evidence="1">Belongs to the glycosyl hydrolase 16 family.</text>
</comment>
<gene>
    <name evidence="4" type="ORF">ACFSTG_03770</name>
</gene>
<evidence type="ECO:0000313" key="5">
    <source>
        <dbReference type="Proteomes" id="UP001597468"/>
    </source>
</evidence>
<keyword evidence="5" id="KW-1185">Reference proteome</keyword>
<feature type="signal peptide" evidence="2">
    <location>
        <begin position="1"/>
        <end position="23"/>
    </location>
</feature>
<name>A0ABW5IWF6_9FLAO</name>
<organism evidence="4 5">
    <name type="scientific">Salinimicrobium flavum</name>
    <dbReference type="NCBI Taxonomy" id="1737065"/>
    <lineage>
        <taxon>Bacteria</taxon>
        <taxon>Pseudomonadati</taxon>
        <taxon>Bacteroidota</taxon>
        <taxon>Flavobacteriia</taxon>
        <taxon>Flavobacteriales</taxon>
        <taxon>Flavobacteriaceae</taxon>
        <taxon>Salinimicrobium</taxon>
    </lineage>
</organism>
<keyword evidence="2" id="KW-0732">Signal</keyword>
<dbReference type="PROSITE" id="PS51257">
    <property type="entry name" value="PROKAR_LIPOPROTEIN"/>
    <property type="match status" value="1"/>
</dbReference>
<dbReference type="RefSeq" id="WP_380748627.1">
    <property type="nucleotide sequence ID" value="NZ_JBHULT010000006.1"/>
</dbReference>
<comment type="caution">
    <text evidence="4">The sequence shown here is derived from an EMBL/GenBank/DDBJ whole genome shotgun (WGS) entry which is preliminary data.</text>
</comment>
<dbReference type="Pfam" id="PF00722">
    <property type="entry name" value="Glyco_hydro_16"/>
    <property type="match status" value="1"/>
</dbReference>
<dbReference type="InterPro" id="IPR013320">
    <property type="entry name" value="ConA-like_dom_sf"/>
</dbReference>
<dbReference type="SUPFAM" id="SSF49899">
    <property type="entry name" value="Concanavalin A-like lectins/glucanases"/>
    <property type="match status" value="1"/>
</dbReference>
<evidence type="ECO:0000313" key="4">
    <source>
        <dbReference type="EMBL" id="MFD2517000.1"/>
    </source>
</evidence>
<dbReference type="InterPro" id="IPR000757">
    <property type="entry name" value="Beta-glucanase-like"/>
</dbReference>
<dbReference type="PROSITE" id="PS51762">
    <property type="entry name" value="GH16_2"/>
    <property type="match status" value="1"/>
</dbReference>
<dbReference type="PANTHER" id="PTHR10963">
    <property type="entry name" value="GLYCOSYL HYDROLASE-RELATED"/>
    <property type="match status" value="1"/>
</dbReference>
<dbReference type="InterPro" id="IPR050546">
    <property type="entry name" value="Glycosyl_Hydrlase_16"/>
</dbReference>